<reference evidence="1 2" key="1">
    <citation type="submission" date="2015-09" db="EMBL/GenBank/DDBJ databases">
        <title>Genome announcement of multiple Pseudomonas syringae strains.</title>
        <authorList>
            <person name="Thakur S."/>
            <person name="Wang P.W."/>
            <person name="Gong Y."/>
            <person name="Weir B.S."/>
            <person name="Guttman D.S."/>
        </authorList>
    </citation>
    <scope>NUCLEOTIDE SEQUENCE [LARGE SCALE GENOMIC DNA]</scope>
    <source>
        <strain evidence="1 2">ICMP9623</strain>
    </source>
</reference>
<organism evidence="1 2">
    <name type="scientific">Pseudomonas amygdali pv. hibisci</name>
    <dbReference type="NCBI Taxonomy" id="251723"/>
    <lineage>
        <taxon>Bacteria</taxon>
        <taxon>Pseudomonadati</taxon>
        <taxon>Pseudomonadota</taxon>
        <taxon>Gammaproteobacteria</taxon>
        <taxon>Pseudomonadales</taxon>
        <taxon>Pseudomonadaceae</taxon>
        <taxon>Pseudomonas</taxon>
        <taxon>Pseudomonas amygdali</taxon>
    </lineage>
</organism>
<dbReference type="EMBL" id="LJQN01000074">
    <property type="protein sequence ID" value="KPX55136.1"/>
    <property type="molecule type" value="Genomic_DNA"/>
</dbReference>
<name>A0AB34U7M0_PSEA0</name>
<sequence length="81" mass="8287">MALQVRQRVGAEGADVGHASAVGGHLCDVALCLVPGQQFGLFAADVVGEQVDLHQLLFFIVAHEAYAAGVDEQAALDAASA</sequence>
<comment type="caution">
    <text evidence="1">The sequence shown here is derived from an EMBL/GenBank/DDBJ whole genome shotgun (WGS) entry which is preliminary data.</text>
</comment>
<protein>
    <submittedName>
        <fullName evidence="1">TrbB protein</fullName>
    </submittedName>
</protein>
<dbReference type="AlphaFoldDB" id="A0AB34U7M0"/>
<evidence type="ECO:0000313" key="2">
    <source>
        <dbReference type="Proteomes" id="UP000050545"/>
    </source>
</evidence>
<proteinExistence type="predicted"/>
<dbReference type="Proteomes" id="UP000050545">
    <property type="component" value="Unassembled WGS sequence"/>
</dbReference>
<accession>A0AB34U7M0</accession>
<gene>
    <name evidence="1" type="ORF">ALO67_200066</name>
</gene>
<evidence type="ECO:0000313" key="1">
    <source>
        <dbReference type="EMBL" id="KPX55136.1"/>
    </source>
</evidence>